<dbReference type="PANTHER" id="PTHR43071">
    <property type="entry name" value="2-AMINO-4-HYDROXY-6-HYDROXYMETHYLDIHYDROPTERIDINE PYROPHOSPHOKINASE"/>
    <property type="match status" value="1"/>
</dbReference>
<comment type="similarity">
    <text evidence="2">Belongs to the HPPK family.</text>
</comment>
<organism evidence="14 15">
    <name type="scientific">Flammeovirga aprica JL-4</name>
    <dbReference type="NCBI Taxonomy" id="694437"/>
    <lineage>
        <taxon>Bacteria</taxon>
        <taxon>Pseudomonadati</taxon>
        <taxon>Bacteroidota</taxon>
        <taxon>Cytophagia</taxon>
        <taxon>Cytophagales</taxon>
        <taxon>Flammeovirgaceae</taxon>
        <taxon>Flammeovirga</taxon>
    </lineage>
</organism>
<accession>A0A7X9RWF5</accession>
<evidence type="ECO:0000313" key="15">
    <source>
        <dbReference type="Proteomes" id="UP000576082"/>
    </source>
</evidence>
<dbReference type="Proteomes" id="UP000576082">
    <property type="component" value="Unassembled WGS sequence"/>
</dbReference>
<evidence type="ECO:0000256" key="4">
    <source>
        <dbReference type="ARBA" id="ARBA00016218"/>
    </source>
</evidence>
<dbReference type="PANTHER" id="PTHR43071:SF1">
    <property type="entry name" value="2-AMINO-4-HYDROXY-6-HYDROXYMETHYLDIHYDROPTERIDINE PYROPHOSPHOKINASE"/>
    <property type="match status" value="1"/>
</dbReference>
<dbReference type="AlphaFoldDB" id="A0A7X9RWF5"/>
<keyword evidence="15" id="KW-1185">Reference proteome</keyword>
<keyword evidence="9" id="KW-0289">Folate biosynthesis</keyword>
<protein>
    <recommendedName>
        <fullName evidence="4">2-amino-4-hydroxy-6-hydroxymethyldihydropteridine pyrophosphokinase</fullName>
        <ecNumber evidence="3">2.7.6.3</ecNumber>
    </recommendedName>
    <alternativeName>
        <fullName evidence="11">6-hydroxymethyl-7,8-dihydropterin pyrophosphokinase</fullName>
    </alternativeName>
    <alternativeName>
        <fullName evidence="12">7,8-dihydro-6-hydroxymethylpterin-pyrophosphokinase</fullName>
    </alternativeName>
</protein>
<dbReference type="NCBIfam" id="TIGR01498">
    <property type="entry name" value="folK"/>
    <property type="match status" value="1"/>
</dbReference>
<dbReference type="EMBL" id="JABANE010000052">
    <property type="protein sequence ID" value="NME69950.1"/>
    <property type="molecule type" value="Genomic_DNA"/>
</dbReference>
<reference evidence="14 15" key="1">
    <citation type="submission" date="2020-04" db="EMBL/GenBank/DDBJ databases">
        <title>Flammeovirga sp. SR4, a novel species isolated from seawater.</title>
        <authorList>
            <person name="Wang X."/>
        </authorList>
    </citation>
    <scope>NUCLEOTIDE SEQUENCE [LARGE SCALE GENOMIC DNA]</scope>
    <source>
        <strain evidence="14 15">ATCC 23126</strain>
    </source>
</reference>
<comment type="pathway">
    <text evidence="1">Cofactor biosynthesis; tetrahydrofolate biosynthesis; 2-amino-4-hydroxy-6-hydroxymethyl-7,8-dihydropteridine diphosphate from 7,8-dihydroneopterin triphosphate: step 4/4.</text>
</comment>
<comment type="caution">
    <text evidence="14">The sequence shown here is derived from an EMBL/GenBank/DDBJ whole genome shotgun (WGS) entry which is preliminary data.</text>
</comment>
<dbReference type="GO" id="GO:0046656">
    <property type="term" value="P:folic acid biosynthetic process"/>
    <property type="evidence" value="ECO:0007669"/>
    <property type="project" value="UniProtKB-KW"/>
</dbReference>
<evidence type="ECO:0000313" key="14">
    <source>
        <dbReference type="EMBL" id="NME69950.1"/>
    </source>
</evidence>
<keyword evidence="6" id="KW-0547">Nucleotide-binding</keyword>
<evidence type="ECO:0000259" key="13">
    <source>
        <dbReference type="PROSITE" id="PS00794"/>
    </source>
</evidence>
<dbReference type="RefSeq" id="WP_169658200.1">
    <property type="nucleotide sequence ID" value="NZ_JABANE010000052.1"/>
</dbReference>
<dbReference type="UniPathway" id="UPA00077">
    <property type="reaction ID" value="UER00155"/>
</dbReference>
<proteinExistence type="inferred from homology"/>
<evidence type="ECO:0000256" key="1">
    <source>
        <dbReference type="ARBA" id="ARBA00005051"/>
    </source>
</evidence>
<sequence>MLEKNIVLLLGANLGNKEETLRQAVIEIGKDVGEVVSLSHFYETAAWGKEDQPSYYNQVLVCKSTLVPQDLLYATQNIEQKLGRVRKEKWGARIIDVDILFIENEVVSDENLKVPHPFIQERRFTLEPLTEILPNFVHPVLNQSLSDILLHCKDPLTVKKLLIK</sequence>
<dbReference type="InterPro" id="IPR035907">
    <property type="entry name" value="Hppk_sf"/>
</dbReference>
<dbReference type="EC" id="2.7.6.3" evidence="3"/>
<evidence type="ECO:0000256" key="5">
    <source>
        <dbReference type="ARBA" id="ARBA00022679"/>
    </source>
</evidence>
<evidence type="ECO:0000256" key="10">
    <source>
        <dbReference type="ARBA" id="ARBA00029409"/>
    </source>
</evidence>
<dbReference type="SUPFAM" id="SSF55083">
    <property type="entry name" value="6-hydroxymethyl-7,8-dihydropterin pyrophosphokinase, HPPK"/>
    <property type="match status" value="1"/>
</dbReference>
<evidence type="ECO:0000256" key="11">
    <source>
        <dbReference type="ARBA" id="ARBA00029766"/>
    </source>
</evidence>
<evidence type="ECO:0000256" key="3">
    <source>
        <dbReference type="ARBA" id="ARBA00013253"/>
    </source>
</evidence>
<evidence type="ECO:0000256" key="7">
    <source>
        <dbReference type="ARBA" id="ARBA00022777"/>
    </source>
</evidence>
<dbReference type="GO" id="GO:0005524">
    <property type="term" value="F:ATP binding"/>
    <property type="evidence" value="ECO:0007669"/>
    <property type="project" value="UniProtKB-KW"/>
</dbReference>
<dbReference type="GO" id="GO:0003848">
    <property type="term" value="F:2-amino-4-hydroxy-6-hydroxymethyldihydropteridine diphosphokinase activity"/>
    <property type="evidence" value="ECO:0007669"/>
    <property type="project" value="UniProtKB-EC"/>
</dbReference>
<dbReference type="InterPro" id="IPR000550">
    <property type="entry name" value="Hppk"/>
</dbReference>
<dbReference type="GO" id="GO:0046654">
    <property type="term" value="P:tetrahydrofolate biosynthetic process"/>
    <property type="evidence" value="ECO:0007669"/>
    <property type="project" value="UniProtKB-UniPathway"/>
</dbReference>
<dbReference type="Pfam" id="PF01288">
    <property type="entry name" value="HPPK"/>
    <property type="match status" value="1"/>
</dbReference>
<keyword evidence="8" id="KW-0067">ATP-binding</keyword>
<evidence type="ECO:0000256" key="8">
    <source>
        <dbReference type="ARBA" id="ARBA00022840"/>
    </source>
</evidence>
<dbReference type="PROSITE" id="PS00794">
    <property type="entry name" value="HPPK"/>
    <property type="match status" value="1"/>
</dbReference>
<keyword evidence="5 14" id="KW-0808">Transferase</keyword>
<dbReference type="CDD" id="cd00483">
    <property type="entry name" value="HPPK"/>
    <property type="match status" value="1"/>
</dbReference>
<keyword evidence="7 14" id="KW-0418">Kinase</keyword>
<evidence type="ECO:0000256" key="12">
    <source>
        <dbReference type="ARBA" id="ARBA00033413"/>
    </source>
</evidence>
<gene>
    <name evidence="14" type="primary">folK</name>
    <name evidence="14" type="ORF">HHU12_18400</name>
</gene>
<dbReference type="Gene3D" id="3.30.70.560">
    <property type="entry name" value="7,8-Dihydro-6-hydroxymethylpterin-pyrophosphokinase HPPK"/>
    <property type="match status" value="1"/>
</dbReference>
<feature type="domain" description="7,8-dihydro-6-hydroxymethylpterin-pyrophosphokinase" evidence="13">
    <location>
        <begin position="89"/>
        <end position="100"/>
    </location>
</feature>
<name>A0A7X9RWF5_9BACT</name>
<evidence type="ECO:0000256" key="6">
    <source>
        <dbReference type="ARBA" id="ARBA00022741"/>
    </source>
</evidence>
<evidence type="ECO:0000256" key="9">
    <source>
        <dbReference type="ARBA" id="ARBA00022909"/>
    </source>
</evidence>
<evidence type="ECO:0000256" key="2">
    <source>
        <dbReference type="ARBA" id="ARBA00005810"/>
    </source>
</evidence>
<comment type="function">
    <text evidence="10">Catalyzes the transfer of pyrophosphate from adenosine triphosphate (ATP) to 6-hydroxymethyl-7,8-dihydropterin, an enzymatic step in folate biosynthesis pathway.</text>
</comment>
<dbReference type="GO" id="GO:0016301">
    <property type="term" value="F:kinase activity"/>
    <property type="evidence" value="ECO:0007669"/>
    <property type="project" value="UniProtKB-KW"/>
</dbReference>